<dbReference type="PANTHER" id="PTHR39210">
    <property type="entry name" value="HEPARIN-SULFATE LYASE"/>
    <property type="match status" value="1"/>
</dbReference>
<dbReference type="EMBL" id="JAIS01000092">
    <property type="protein sequence ID" value="KLD99956.1"/>
    <property type="molecule type" value="Genomic_DNA"/>
</dbReference>
<dbReference type="GO" id="GO:0042597">
    <property type="term" value="C:periplasmic space"/>
    <property type="evidence" value="ECO:0007669"/>
    <property type="project" value="UniProtKB-SubCell"/>
</dbReference>
<dbReference type="PANTHER" id="PTHR39210:SF1">
    <property type="entry name" value="HEPARIN-SULFATE LYASE"/>
    <property type="match status" value="1"/>
</dbReference>
<dbReference type="AlphaFoldDB" id="A0A837J3S1"/>
<evidence type="ECO:0008006" key="9">
    <source>
        <dbReference type="Google" id="ProtNLM"/>
    </source>
</evidence>
<dbReference type="Gene3D" id="2.70.98.70">
    <property type="match status" value="1"/>
</dbReference>
<evidence type="ECO:0000256" key="1">
    <source>
        <dbReference type="ARBA" id="ARBA00004418"/>
    </source>
</evidence>
<dbReference type="InterPro" id="IPR012480">
    <property type="entry name" value="Hepar_II_III_C"/>
</dbReference>
<proteinExistence type="predicted"/>
<feature type="domain" description="Heparin-sulfate lyase N-terminal" evidence="6">
    <location>
        <begin position="167"/>
        <end position="283"/>
    </location>
</feature>
<evidence type="ECO:0000256" key="2">
    <source>
        <dbReference type="ARBA" id="ARBA00022729"/>
    </source>
</evidence>
<dbReference type="InterPro" id="IPR008929">
    <property type="entry name" value="Chondroitin_lyas"/>
</dbReference>
<evidence type="ECO:0000313" key="7">
    <source>
        <dbReference type="EMBL" id="KLD99956.1"/>
    </source>
</evidence>
<dbReference type="Pfam" id="PF07940">
    <property type="entry name" value="Hepar_II_III_C"/>
    <property type="match status" value="1"/>
</dbReference>
<dbReference type="InterPro" id="IPR031680">
    <property type="entry name" value="Hepar_II_III_N"/>
</dbReference>
<evidence type="ECO:0000259" key="5">
    <source>
        <dbReference type="Pfam" id="PF07940"/>
    </source>
</evidence>
<reference evidence="7 8" key="1">
    <citation type="submission" date="2014-01" db="EMBL/GenBank/DDBJ databases">
        <title>Development of a Comparative Genomic Fingerprinting Assay for High Resolution Genotyping of Arcobacter butzleri.</title>
        <authorList>
            <person name="Webb A.L."/>
            <person name="Inglis G.D."/>
            <person name="Kruczkiewicz P."/>
            <person name="Selinger L.B."/>
            <person name="Taboada E.N."/>
        </authorList>
    </citation>
    <scope>NUCLEOTIDE SEQUENCE [LARGE SCALE GENOMIC DNA]</scope>
    <source>
        <strain evidence="7 8">L351</strain>
    </source>
</reference>
<dbReference type="Gene3D" id="1.50.10.100">
    <property type="entry name" value="Chondroitin AC/alginate lyase"/>
    <property type="match status" value="1"/>
</dbReference>
<evidence type="ECO:0000313" key="8">
    <source>
        <dbReference type="Proteomes" id="UP000035526"/>
    </source>
</evidence>
<accession>A0A837J3S1</accession>
<dbReference type="Pfam" id="PF16889">
    <property type="entry name" value="Hepar_II_III_N"/>
    <property type="match status" value="1"/>
</dbReference>
<comment type="caution">
    <text evidence="7">The sequence shown here is derived from an EMBL/GenBank/DDBJ whole genome shotgun (WGS) entry which is preliminary data.</text>
</comment>
<organism evidence="7 8">
    <name type="scientific">Aliarcobacter butzleri L351</name>
    <dbReference type="NCBI Taxonomy" id="1447259"/>
    <lineage>
        <taxon>Bacteria</taxon>
        <taxon>Pseudomonadati</taxon>
        <taxon>Campylobacterota</taxon>
        <taxon>Epsilonproteobacteria</taxon>
        <taxon>Campylobacterales</taxon>
        <taxon>Arcobacteraceae</taxon>
        <taxon>Aliarcobacter</taxon>
    </lineage>
</organism>
<comment type="subcellular location">
    <subcellularLocation>
        <location evidence="1">Periplasm</location>
    </subcellularLocation>
</comment>
<evidence type="ECO:0000259" key="6">
    <source>
        <dbReference type="Pfam" id="PF16889"/>
    </source>
</evidence>
<dbReference type="RefSeq" id="WP_046992180.1">
    <property type="nucleotide sequence ID" value="NZ_JAIS01000092.1"/>
</dbReference>
<keyword evidence="3" id="KW-0574">Periplasm</keyword>
<evidence type="ECO:0000256" key="3">
    <source>
        <dbReference type="ARBA" id="ARBA00022764"/>
    </source>
</evidence>
<keyword evidence="2" id="KW-0732">Signal</keyword>
<dbReference type="Proteomes" id="UP000035526">
    <property type="component" value="Unassembled WGS sequence"/>
</dbReference>
<gene>
    <name evidence="7" type="ORF">AF76_09815</name>
</gene>
<name>A0A837J3S1_9BACT</name>
<dbReference type="SUPFAM" id="SSF48230">
    <property type="entry name" value="Chondroitin AC/alginate lyase"/>
    <property type="match status" value="1"/>
</dbReference>
<protein>
    <recommendedName>
        <fullName evidence="9">Heparin-sulfate lyase N-terminal domain-containing protein</fullName>
    </recommendedName>
</protein>
<feature type="domain" description="Heparinase II/III-like C-terminal" evidence="5">
    <location>
        <begin position="303"/>
        <end position="459"/>
    </location>
</feature>
<evidence type="ECO:0000256" key="4">
    <source>
        <dbReference type="ARBA" id="ARBA00023239"/>
    </source>
</evidence>
<sequence>MKKYIRLFNTIKYLKFTQVYYRLFYFIRNRFRKISKFKYEFVKSSNSIPLNLIDSCEYYSTNKDDEFTMLNLSKRFSDKIDWNFSEYGKLWIYNLTYFEYLKEKENISLIYDFIENISSIKDGLEPFPISLRGINWIKFLTKYEIKDKKIDDSLYAQYYILIDKLEYHLLGNHLLENGFSLLFGAYYFQNEVFYKKAKKILTKELDEQILDDGAHFELSPMYHQLMLFRVLDCINLVQNNNWKNKDLLMFLEGKASLMLGWLENISYQNGEIPLFNDSANKIAPSSKKLFEYASQLNIEITYKNLNQSGYRKITKENYECMLDIGEIGASYIPGHAHADTFNFELCIKEKPFIVDTGLSSYNIGKQRNIERSTKAHNTVEINNENSSEVWGGFRVANRANIIELIEKEDFIKATHDGYKKKFSILHTREWKFEKDKIIINDTLNKKCQAIARLHFYPDIIESEILNKINLEKLEYKIQNYDYASEFNKTIKALVLEIRFKKELKLEINI</sequence>
<dbReference type="GO" id="GO:0016829">
    <property type="term" value="F:lyase activity"/>
    <property type="evidence" value="ECO:0007669"/>
    <property type="project" value="UniProtKB-KW"/>
</dbReference>
<keyword evidence="4" id="KW-0456">Lyase</keyword>